<feature type="transmembrane region" description="Helical" evidence="8">
    <location>
        <begin position="20"/>
        <end position="43"/>
    </location>
</feature>
<protein>
    <submittedName>
        <fullName evidence="9">Iron chelate uptake ABC transporter family permease subunit</fullName>
    </submittedName>
</protein>
<dbReference type="CDD" id="cd06550">
    <property type="entry name" value="TM_ABC_iron-siderophores_like"/>
    <property type="match status" value="1"/>
</dbReference>
<feature type="transmembrane region" description="Helical" evidence="8">
    <location>
        <begin position="278"/>
        <end position="295"/>
    </location>
</feature>
<keyword evidence="3" id="KW-0813">Transport</keyword>
<feature type="transmembrane region" description="Helical" evidence="8">
    <location>
        <begin position="151"/>
        <end position="173"/>
    </location>
</feature>
<dbReference type="Pfam" id="PF01032">
    <property type="entry name" value="FecCD"/>
    <property type="match status" value="1"/>
</dbReference>
<organism evidence="9 10">
    <name type="scientific">Alkalibacterium indicireducens</name>
    <dbReference type="NCBI Taxonomy" id="398758"/>
    <lineage>
        <taxon>Bacteria</taxon>
        <taxon>Bacillati</taxon>
        <taxon>Bacillota</taxon>
        <taxon>Bacilli</taxon>
        <taxon>Lactobacillales</taxon>
        <taxon>Carnobacteriaceae</taxon>
        <taxon>Alkalibacterium</taxon>
    </lineage>
</organism>
<gene>
    <name evidence="9" type="ORF">GCM10008936_21480</name>
</gene>
<reference evidence="10" key="1">
    <citation type="journal article" date="2019" name="Int. J. Syst. Evol. Microbiol.">
        <title>The Global Catalogue of Microorganisms (GCM) 10K type strain sequencing project: providing services to taxonomists for standard genome sequencing and annotation.</title>
        <authorList>
            <consortium name="The Broad Institute Genomics Platform"/>
            <consortium name="The Broad Institute Genome Sequencing Center for Infectious Disease"/>
            <person name="Wu L."/>
            <person name="Ma J."/>
        </authorList>
    </citation>
    <scope>NUCLEOTIDE SEQUENCE [LARGE SCALE GENOMIC DNA]</scope>
    <source>
        <strain evidence="10">JCM 14232</strain>
    </source>
</reference>
<feature type="transmembrane region" description="Helical" evidence="8">
    <location>
        <begin position="239"/>
        <end position="266"/>
    </location>
</feature>
<comment type="similarity">
    <text evidence="2">Belongs to the binding-protein-dependent transport system permease family. FecCD subfamily.</text>
</comment>
<dbReference type="PANTHER" id="PTHR30472">
    <property type="entry name" value="FERRIC ENTEROBACTIN TRANSPORT SYSTEM PERMEASE PROTEIN"/>
    <property type="match status" value="1"/>
</dbReference>
<keyword evidence="4" id="KW-1003">Cell membrane</keyword>
<evidence type="ECO:0000256" key="8">
    <source>
        <dbReference type="SAM" id="Phobius"/>
    </source>
</evidence>
<keyword evidence="10" id="KW-1185">Reference proteome</keyword>
<dbReference type="Proteomes" id="UP001410648">
    <property type="component" value="Unassembled WGS sequence"/>
</dbReference>
<evidence type="ECO:0000313" key="10">
    <source>
        <dbReference type="Proteomes" id="UP001410648"/>
    </source>
</evidence>
<dbReference type="Gene3D" id="1.10.3470.10">
    <property type="entry name" value="ABC transporter involved in vitamin B12 uptake, BtuC"/>
    <property type="match status" value="1"/>
</dbReference>
<keyword evidence="5 8" id="KW-0812">Transmembrane</keyword>
<feature type="transmembrane region" description="Helical" evidence="8">
    <location>
        <begin position="199"/>
        <end position="219"/>
    </location>
</feature>
<dbReference type="EMBL" id="BAAADA010000197">
    <property type="protein sequence ID" value="GAA0494306.1"/>
    <property type="molecule type" value="Genomic_DNA"/>
</dbReference>
<feature type="transmembrane region" description="Helical" evidence="8">
    <location>
        <begin position="96"/>
        <end position="116"/>
    </location>
</feature>
<feature type="transmembrane region" description="Helical" evidence="8">
    <location>
        <begin position="64"/>
        <end position="84"/>
    </location>
</feature>
<proteinExistence type="inferred from homology"/>
<feature type="transmembrane region" description="Helical" evidence="8">
    <location>
        <begin position="125"/>
        <end position="145"/>
    </location>
</feature>
<evidence type="ECO:0000256" key="7">
    <source>
        <dbReference type="ARBA" id="ARBA00023136"/>
    </source>
</evidence>
<comment type="caution">
    <text evidence="9">The sequence shown here is derived from an EMBL/GenBank/DDBJ whole genome shotgun (WGS) entry which is preliminary data.</text>
</comment>
<evidence type="ECO:0000256" key="5">
    <source>
        <dbReference type="ARBA" id="ARBA00022692"/>
    </source>
</evidence>
<accession>A0ABN1BC29</accession>
<dbReference type="InterPro" id="IPR000522">
    <property type="entry name" value="ABC_transptr_permease_BtuC"/>
</dbReference>
<sequence length="333" mass="36263">MNVKGLDEMEGSKIENRKPFNWIMIALLIVFTVVSIFTGVNDLSIRNVFSLTDTQRLILLTTRLPRTISLILAGSTLAISGLLMQQLTQNKFVSPTTAGTLASARLGIVTAIIFFSHSSLTQKTVLAFIFSLIGTFTFILFVRSVKIKNAVMIPLVGLMFGNIVNSLSTYLAVQYEVVQNTSSWLQGNFSLISSTNYQLLFLSVPLLFLIYLLAHYFTIMGLGKDVSVELGVPYGLLELAGVTIVALATSAIILTVGSIPFVGIVVPNLISLKKGDHFGKILFPTAGFGALFLLVTDVLSRTLIFPYEIPISVVIGVVGSVLFLYLLLRGESR</sequence>
<evidence type="ECO:0000256" key="3">
    <source>
        <dbReference type="ARBA" id="ARBA00022448"/>
    </source>
</evidence>
<dbReference type="PANTHER" id="PTHR30472:SF27">
    <property type="entry name" value="PETROBACTIN IMPORT SYSTEM PERMEASE PROTEIN YCLN"/>
    <property type="match status" value="1"/>
</dbReference>
<dbReference type="SUPFAM" id="SSF81345">
    <property type="entry name" value="ABC transporter involved in vitamin B12 uptake, BtuC"/>
    <property type="match status" value="1"/>
</dbReference>
<evidence type="ECO:0000256" key="1">
    <source>
        <dbReference type="ARBA" id="ARBA00004651"/>
    </source>
</evidence>
<keyword evidence="7 8" id="KW-0472">Membrane</keyword>
<feature type="transmembrane region" description="Helical" evidence="8">
    <location>
        <begin position="307"/>
        <end position="328"/>
    </location>
</feature>
<evidence type="ECO:0000256" key="6">
    <source>
        <dbReference type="ARBA" id="ARBA00022989"/>
    </source>
</evidence>
<keyword evidence="6 8" id="KW-1133">Transmembrane helix</keyword>
<name>A0ABN1BC29_9LACT</name>
<evidence type="ECO:0000256" key="4">
    <source>
        <dbReference type="ARBA" id="ARBA00022475"/>
    </source>
</evidence>
<evidence type="ECO:0000313" key="9">
    <source>
        <dbReference type="EMBL" id="GAA0494306.1"/>
    </source>
</evidence>
<evidence type="ECO:0000256" key="2">
    <source>
        <dbReference type="ARBA" id="ARBA00007935"/>
    </source>
</evidence>
<dbReference type="InterPro" id="IPR037294">
    <property type="entry name" value="ABC_BtuC-like"/>
</dbReference>
<comment type="subcellular location">
    <subcellularLocation>
        <location evidence="1">Cell membrane</location>
        <topology evidence="1">Multi-pass membrane protein</topology>
    </subcellularLocation>
</comment>